<accession>A0ACC3MLQ3</accession>
<name>A0ACC3MLQ3_9PEZI</name>
<dbReference type="Proteomes" id="UP001281147">
    <property type="component" value="Unassembled WGS sequence"/>
</dbReference>
<evidence type="ECO:0000313" key="1">
    <source>
        <dbReference type="EMBL" id="KAK3698643.1"/>
    </source>
</evidence>
<protein>
    <submittedName>
        <fullName evidence="1">Uncharacterized protein</fullName>
    </submittedName>
</protein>
<gene>
    <name evidence="1" type="ORF">LTR37_016871</name>
</gene>
<organism evidence="1 2">
    <name type="scientific">Vermiconidia calcicola</name>
    <dbReference type="NCBI Taxonomy" id="1690605"/>
    <lineage>
        <taxon>Eukaryota</taxon>
        <taxon>Fungi</taxon>
        <taxon>Dikarya</taxon>
        <taxon>Ascomycota</taxon>
        <taxon>Pezizomycotina</taxon>
        <taxon>Dothideomycetes</taxon>
        <taxon>Dothideomycetidae</taxon>
        <taxon>Mycosphaerellales</taxon>
        <taxon>Extremaceae</taxon>
        <taxon>Vermiconidia</taxon>
    </lineage>
</organism>
<reference evidence="1" key="1">
    <citation type="submission" date="2023-07" db="EMBL/GenBank/DDBJ databases">
        <title>Black Yeasts Isolated from many extreme environments.</title>
        <authorList>
            <person name="Coleine C."/>
            <person name="Stajich J.E."/>
            <person name="Selbmann L."/>
        </authorList>
    </citation>
    <scope>NUCLEOTIDE SEQUENCE</scope>
    <source>
        <strain evidence="1">CCFEE 5714</strain>
    </source>
</reference>
<comment type="caution">
    <text evidence="1">The sequence shown here is derived from an EMBL/GenBank/DDBJ whole genome shotgun (WGS) entry which is preliminary data.</text>
</comment>
<keyword evidence="2" id="KW-1185">Reference proteome</keyword>
<evidence type="ECO:0000313" key="2">
    <source>
        <dbReference type="Proteomes" id="UP001281147"/>
    </source>
</evidence>
<proteinExistence type="predicted"/>
<dbReference type="EMBL" id="JAUTXU010000208">
    <property type="protein sequence ID" value="KAK3698643.1"/>
    <property type="molecule type" value="Genomic_DNA"/>
</dbReference>
<sequence>MSNHTKISSGADFEKAVQTKGKYVLIHVHSGEVPARAEEYAAQHKSTCDAYSVDVAAEPTLMDFFGLKQTPAALVYKDGERVKSVEGKDEAGMEEVGKLLA</sequence>